<reference evidence="2" key="1">
    <citation type="submission" date="2020-08" db="EMBL/GenBank/DDBJ databases">
        <title>Multicomponent nature underlies the extraordinary mechanical properties of spider dragline silk.</title>
        <authorList>
            <person name="Kono N."/>
            <person name="Nakamura H."/>
            <person name="Mori M."/>
            <person name="Yoshida Y."/>
            <person name="Ohtoshi R."/>
            <person name="Malay A.D."/>
            <person name="Moran D.A.P."/>
            <person name="Tomita M."/>
            <person name="Numata K."/>
            <person name="Arakawa K."/>
        </authorList>
    </citation>
    <scope>NUCLEOTIDE SEQUENCE</scope>
</reference>
<keyword evidence="3" id="KW-1185">Reference proteome</keyword>
<proteinExistence type="predicted"/>
<evidence type="ECO:0000256" key="1">
    <source>
        <dbReference type="SAM" id="MobiDB-lite"/>
    </source>
</evidence>
<organism evidence="2 3">
    <name type="scientific">Nephila pilipes</name>
    <name type="common">Giant wood spider</name>
    <name type="synonym">Nephila maculata</name>
    <dbReference type="NCBI Taxonomy" id="299642"/>
    <lineage>
        <taxon>Eukaryota</taxon>
        <taxon>Metazoa</taxon>
        <taxon>Ecdysozoa</taxon>
        <taxon>Arthropoda</taxon>
        <taxon>Chelicerata</taxon>
        <taxon>Arachnida</taxon>
        <taxon>Araneae</taxon>
        <taxon>Araneomorphae</taxon>
        <taxon>Entelegynae</taxon>
        <taxon>Araneoidea</taxon>
        <taxon>Nephilidae</taxon>
        <taxon>Nephila</taxon>
    </lineage>
</organism>
<dbReference type="Proteomes" id="UP000887013">
    <property type="component" value="Unassembled WGS sequence"/>
</dbReference>
<dbReference type="AlphaFoldDB" id="A0A8X6MPJ4"/>
<feature type="region of interest" description="Disordered" evidence="1">
    <location>
        <begin position="1"/>
        <end position="21"/>
    </location>
</feature>
<protein>
    <submittedName>
        <fullName evidence="2">Uncharacterized protein</fullName>
    </submittedName>
</protein>
<evidence type="ECO:0000313" key="3">
    <source>
        <dbReference type="Proteomes" id="UP000887013"/>
    </source>
</evidence>
<accession>A0A8X6MPJ4</accession>
<dbReference type="EMBL" id="BMAW01095637">
    <property type="protein sequence ID" value="GFS71100.1"/>
    <property type="molecule type" value="Genomic_DNA"/>
</dbReference>
<comment type="caution">
    <text evidence="2">The sequence shown here is derived from an EMBL/GenBank/DDBJ whole genome shotgun (WGS) entry which is preliminary data.</text>
</comment>
<gene>
    <name evidence="2" type="ORF">NPIL_656581</name>
</gene>
<dbReference type="OrthoDB" id="6427184at2759"/>
<evidence type="ECO:0000313" key="2">
    <source>
        <dbReference type="EMBL" id="GFS71100.1"/>
    </source>
</evidence>
<sequence>MGDAREDQDSRESSLFLTADSGHNEQNLRELKQRVTQVYRCNDTKELLLAGSRRKRHRWYLNEYSIQGNSLVDKFNRVAQDVREFGPKAEIVLQHSVKRVSDSAQDFFSHAADKFLQ</sequence>
<feature type="compositionally biased region" description="Basic and acidic residues" evidence="1">
    <location>
        <begin position="1"/>
        <end position="12"/>
    </location>
</feature>
<name>A0A8X6MPJ4_NEPPI</name>